<reference evidence="3" key="1">
    <citation type="submission" date="2015-08" db="EMBL/GenBank/DDBJ databases">
        <title>Fjat-10028 dsm 16317.</title>
        <authorList>
            <person name="Liu B."/>
            <person name="Wang J."/>
            <person name="Zhu Y."/>
            <person name="Liu G."/>
            <person name="Chen Q."/>
            <person name="Chen Z."/>
            <person name="Lan J."/>
            <person name="Che J."/>
            <person name="Ge C."/>
            <person name="Shi H."/>
            <person name="Pan Z."/>
            <person name="Liu X."/>
        </authorList>
    </citation>
    <scope>NUCLEOTIDE SEQUENCE [LARGE SCALE GENOMIC DNA]</scope>
    <source>
        <strain evidence="3">DSM 16317</strain>
    </source>
</reference>
<dbReference type="PATRIC" id="fig|263475.3.peg.4579"/>
<protein>
    <submittedName>
        <fullName evidence="2">Uncharacterized protein</fullName>
    </submittedName>
</protein>
<dbReference type="Proteomes" id="UP000036867">
    <property type="component" value="Unassembled WGS sequence"/>
</dbReference>
<dbReference type="RefSeq" id="WP_053418077.1">
    <property type="nucleotide sequence ID" value="NZ_JBCMNK010000021.1"/>
</dbReference>
<name>A0A0M0LG46_9BACL</name>
<organism evidence="2 3">
    <name type="scientific">Viridibacillus arvi</name>
    <dbReference type="NCBI Taxonomy" id="263475"/>
    <lineage>
        <taxon>Bacteria</taxon>
        <taxon>Bacillati</taxon>
        <taxon>Bacillota</taxon>
        <taxon>Bacilli</taxon>
        <taxon>Bacillales</taxon>
        <taxon>Caryophanaceae</taxon>
        <taxon>Viridibacillus</taxon>
    </lineage>
</organism>
<gene>
    <name evidence="2" type="ORF">AMD00_16460</name>
</gene>
<evidence type="ECO:0000313" key="3">
    <source>
        <dbReference type="Proteomes" id="UP000036867"/>
    </source>
</evidence>
<accession>A0A0M0LG46</accession>
<sequence>MERPEIPADKKIFADLPYLDNPDVVATDSISLFDLHEDMQTVDAIPVEELNDKVKDEDNHHGTKSTSSTKRKYSRSVEDMEA</sequence>
<feature type="compositionally biased region" description="Basic and acidic residues" evidence="1">
    <location>
        <begin position="50"/>
        <end position="61"/>
    </location>
</feature>
<evidence type="ECO:0000256" key="1">
    <source>
        <dbReference type="SAM" id="MobiDB-lite"/>
    </source>
</evidence>
<evidence type="ECO:0000313" key="2">
    <source>
        <dbReference type="EMBL" id="KOO49902.1"/>
    </source>
</evidence>
<dbReference type="GeneID" id="301137686"/>
<proteinExistence type="predicted"/>
<comment type="caution">
    <text evidence="2">The sequence shown here is derived from an EMBL/GenBank/DDBJ whole genome shotgun (WGS) entry which is preliminary data.</text>
</comment>
<dbReference type="AlphaFoldDB" id="A0A0M0LG46"/>
<keyword evidence="3" id="KW-1185">Reference proteome</keyword>
<dbReference type="EMBL" id="LILB01000005">
    <property type="protein sequence ID" value="KOO49902.1"/>
    <property type="molecule type" value="Genomic_DNA"/>
</dbReference>
<dbReference type="OrthoDB" id="2454814at2"/>
<feature type="region of interest" description="Disordered" evidence="1">
    <location>
        <begin position="49"/>
        <end position="82"/>
    </location>
</feature>